<dbReference type="PROSITE" id="PS00141">
    <property type="entry name" value="ASP_PROTEASE"/>
    <property type="match status" value="1"/>
</dbReference>
<dbReference type="PANTHER" id="PTHR47966">
    <property type="entry name" value="BETA-SITE APP-CLEAVING ENZYME, ISOFORM A-RELATED"/>
    <property type="match status" value="1"/>
</dbReference>
<keyword evidence="9" id="KW-1185">Reference proteome</keyword>
<feature type="chain" id="PRO_5025480042" evidence="6">
    <location>
        <begin position="19"/>
        <end position="389"/>
    </location>
</feature>
<dbReference type="GO" id="GO:0006508">
    <property type="term" value="P:proteolysis"/>
    <property type="evidence" value="ECO:0007669"/>
    <property type="project" value="UniProtKB-KW"/>
</dbReference>
<feature type="signal peptide" evidence="6">
    <location>
        <begin position="1"/>
        <end position="18"/>
    </location>
</feature>
<keyword evidence="4 8" id="KW-0645">Protease</keyword>
<dbReference type="InterPro" id="IPR034164">
    <property type="entry name" value="Pepsin-like_dom"/>
</dbReference>
<proteinExistence type="inferred from homology"/>
<evidence type="ECO:0000256" key="5">
    <source>
        <dbReference type="SAM" id="MobiDB-lite"/>
    </source>
</evidence>
<feature type="compositionally biased region" description="Polar residues" evidence="5">
    <location>
        <begin position="213"/>
        <end position="222"/>
    </location>
</feature>
<organism evidence="8 9">
    <name type="scientific">Neohortaea acidophila</name>
    <dbReference type="NCBI Taxonomy" id="245834"/>
    <lineage>
        <taxon>Eukaryota</taxon>
        <taxon>Fungi</taxon>
        <taxon>Dikarya</taxon>
        <taxon>Ascomycota</taxon>
        <taxon>Pezizomycotina</taxon>
        <taxon>Dothideomycetes</taxon>
        <taxon>Dothideomycetidae</taxon>
        <taxon>Mycosphaerellales</taxon>
        <taxon>Teratosphaeriaceae</taxon>
        <taxon>Neohortaea</taxon>
    </lineage>
</organism>
<dbReference type="PANTHER" id="PTHR47966:SF51">
    <property type="entry name" value="BETA-SITE APP-CLEAVING ENZYME, ISOFORM A-RELATED"/>
    <property type="match status" value="1"/>
</dbReference>
<accession>A0A6A6Q724</accession>
<dbReference type="PROSITE" id="PS51767">
    <property type="entry name" value="PEPTIDASE_A1"/>
    <property type="match status" value="1"/>
</dbReference>
<dbReference type="SUPFAM" id="SSF50630">
    <property type="entry name" value="Acid proteases"/>
    <property type="match status" value="1"/>
</dbReference>
<dbReference type="AlphaFoldDB" id="A0A6A6Q724"/>
<keyword evidence="2 4" id="KW-0064">Aspartyl protease</keyword>
<dbReference type="InterPro" id="IPR021109">
    <property type="entry name" value="Peptidase_aspartic_dom_sf"/>
</dbReference>
<dbReference type="OrthoDB" id="660550at2759"/>
<evidence type="ECO:0000313" key="9">
    <source>
        <dbReference type="Proteomes" id="UP000799767"/>
    </source>
</evidence>
<dbReference type="GO" id="GO:0004190">
    <property type="term" value="F:aspartic-type endopeptidase activity"/>
    <property type="evidence" value="ECO:0007669"/>
    <property type="project" value="UniProtKB-KW"/>
</dbReference>
<dbReference type="EMBL" id="MU001631">
    <property type="protein sequence ID" value="KAF2487794.1"/>
    <property type="molecule type" value="Genomic_DNA"/>
</dbReference>
<gene>
    <name evidence="8" type="ORF">BDY17DRAFT_307137</name>
</gene>
<evidence type="ECO:0000256" key="3">
    <source>
        <dbReference type="PIRSR" id="PIRSR601461-1"/>
    </source>
</evidence>
<protein>
    <submittedName>
        <fullName evidence="8">Putative aspartic protease</fullName>
    </submittedName>
</protein>
<dbReference type="RefSeq" id="XP_033594363.1">
    <property type="nucleotide sequence ID" value="XM_033735098.1"/>
</dbReference>
<dbReference type="InterPro" id="IPR001969">
    <property type="entry name" value="Aspartic_peptidase_AS"/>
</dbReference>
<dbReference type="Proteomes" id="UP000799767">
    <property type="component" value="Unassembled WGS sequence"/>
</dbReference>
<evidence type="ECO:0000259" key="7">
    <source>
        <dbReference type="PROSITE" id="PS51767"/>
    </source>
</evidence>
<sequence length="389" mass="39979">MHTFTSLSVLAAAAVVAAAPAPAASPKVISVPLTLIKNVESTSGLLAAGERRLAKFNNRVGSLKPRQSSGAVTNEDVSYVAEVNIGGTGYTLIVDTGSSNTWCGAQNACEPSSSGQSTGNSVSVDYGSGSFSGTEYTDNVSFGGETVDGQSIGSASTSSGFSGVDGIIGFGPVDLTEGTVSNTNEVPTFMNNLYSQGSIPTEVLGVSFRPEPGSSTDSTNGELTLGGTDPSKYSGSISYHPKLTSGEASAYWGIAVNKFSYGGSSLGSGNGIVDTGTTLIYLPTSVYNAFLKASGGTTGSQSGLPTYSKAPTQNFYFTFGSTTLSLTPSQYLVPQDQYSEFGLASGKYYAWFANGGSSGVNLIIGQKFLENYYAVFDTTNQRIGFATGV</sequence>
<evidence type="ECO:0000256" key="2">
    <source>
        <dbReference type="ARBA" id="ARBA00022750"/>
    </source>
</evidence>
<evidence type="ECO:0000256" key="4">
    <source>
        <dbReference type="RuleBase" id="RU000454"/>
    </source>
</evidence>
<dbReference type="GeneID" id="54476100"/>
<dbReference type="InterPro" id="IPR033121">
    <property type="entry name" value="PEPTIDASE_A1"/>
</dbReference>
<dbReference type="PRINTS" id="PR00792">
    <property type="entry name" value="PEPSIN"/>
</dbReference>
<feature type="active site" evidence="3">
    <location>
        <position position="274"/>
    </location>
</feature>
<keyword evidence="6" id="KW-0732">Signal</keyword>
<reference evidence="8" key="1">
    <citation type="journal article" date="2020" name="Stud. Mycol.">
        <title>101 Dothideomycetes genomes: a test case for predicting lifestyles and emergence of pathogens.</title>
        <authorList>
            <person name="Haridas S."/>
            <person name="Albert R."/>
            <person name="Binder M."/>
            <person name="Bloem J."/>
            <person name="Labutti K."/>
            <person name="Salamov A."/>
            <person name="Andreopoulos B."/>
            <person name="Baker S."/>
            <person name="Barry K."/>
            <person name="Bills G."/>
            <person name="Bluhm B."/>
            <person name="Cannon C."/>
            <person name="Castanera R."/>
            <person name="Culley D."/>
            <person name="Daum C."/>
            <person name="Ezra D."/>
            <person name="Gonzalez J."/>
            <person name="Henrissat B."/>
            <person name="Kuo A."/>
            <person name="Liang C."/>
            <person name="Lipzen A."/>
            <person name="Lutzoni F."/>
            <person name="Magnuson J."/>
            <person name="Mondo S."/>
            <person name="Nolan M."/>
            <person name="Ohm R."/>
            <person name="Pangilinan J."/>
            <person name="Park H.-J."/>
            <person name="Ramirez L."/>
            <person name="Alfaro M."/>
            <person name="Sun H."/>
            <person name="Tritt A."/>
            <person name="Yoshinaga Y."/>
            <person name="Zwiers L.-H."/>
            <person name="Turgeon B."/>
            <person name="Goodwin S."/>
            <person name="Spatafora J."/>
            <person name="Crous P."/>
            <person name="Grigoriev I."/>
        </authorList>
    </citation>
    <scope>NUCLEOTIDE SEQUENCE</scope>
    <source>
        <strain evidence="8">CBS 113389</strain>
    </source>
</reference>
<dbReference type="Gene3D" id="2.40.70.10">
    <property type="entry name" value="Acid Proteases"/>
    <property type="match status" value="2"/>
</dbReference>
<name>A0A6A6Q724_9PEZI</name>
<dbReference type="CDD" id="cd05471">
    <property type="entry name" value="pepsin_like"/>
    <property type="match status" value="1"/>
</dbReference>
<feature type="domain" description="Peptidase A1" evidence="7">
    <location>
        <begin position="79"/>
        <end position="386"/>
    </location>
</feature>
<evidence type="ECO:0000313" key="8">
    <source>
        <dbReference type="EMBL" id="KAF2487794.1"/>
    </source>
</evidence>
<feature type="active site" evidence="3">
    <location>
        <position position="95"/>
    </location>
</feature>
<feature type="region of interest" description="Disordered" evidence="5">
    <location>
        <begin position="207"/>
        <end position="228"/>
    </location>
</feature>
<comment type="similarity">
    <text evidence="1 4">Belongs to the peptidase A1 family.</text>
</comment>
<evidence type="ECO:0000256" key="1">
    <source>
        <dbReference type="ARBA" id="ARBA00007447"/>
    </source>
</evidence>
<dbReference type="Pfam" id="PF00026">
    <property type="entry name" value="Asp"/>
    <property type="match status" value="1"/>
</dbReference>
<evidence type="ECO:0000256" key="6">
    <source>
        <dbReference type="SAM" id="SignalP"/>
    </source>
</evidence>
<dbReference type="InterPro" id="IPR001461">
    <property type="entry name" value="Aspartic_peptidase_A1"/>
</dbReference>
<keyword evidence="4" id="KW-0378">Hydrolase</keyword>